<dbReference type="AlphaFoldDB" id="A0AAW4XYS6"/>
<evidence type="ECO:0000313" key="2">
    <source>
        <dbReference type="EMBL" id="MCD2166173.1"/>
    </source>
</evidence>
<comment type="caution">
    <text evidence="2">The sequence shown here is derived from an EMBL/GenBank/DDBJ whole genome shotgun (WGS) entry which is preliminary data.</text>
</comment>
<dbReference type="RefSeq" id="WP_230775818.1">
    <property type="nucleotide sequence ID" value="NZ_JAJNCT010000014.1"/>
</dbReference>
<protein>
    <recommendedName>
        <fullName evidence="1">VapC45 PIN like domain-containing protein</fullName>
    </recommendedName>
</protein>
<evidence type="ECO:0000259" key="1">
    <source>
        <dbReference type="Pfam" id="PF18478"/>
    </source>
</evidence>
<gene>
    <name evidence="2" type="ORF">LPW39_13650</name>
</gene>
<sequence length="139" mass="16152">MNFIFDNNLPPAWPAAIALLGQDKYESHCHIGEIIHLREKFNANTPDIAWLMSLGQDKATQWTIISRDGFRKQNGAERQVQRQYGLSVFVLQKSWASKPYWAMTSQFVHWWPRLVKQACETERVAMEVPWSISGKFSQI</sequence>
<dbReference type="Pfam" id="PF18478">
    <property type="entry name" value="PIN_10"/>
    <property type="match status" value="1"/>
</dbReference>
<feature type="domain" description="VapC45 PIN like" evidence="1">
    <location>
        <begin position="1"/>
        <end position="93"/>
    </location>
</feature>
<dbReference type="EMBL" id="JAJNCT010000014">
    <property type="protein sequence ID" value="MCD2166173.1"/>
    <property type="molecule type" value="Genomic_DNA"/>
</dbReference>
<keyword evidence="3" id="KW-1185">Reference proteome</keyword>
<dbReference type="InterPro" id="IPR041375">
    <property type="entry name" value="VapC45_PIN-like"/>
</dbReference>
<name>A0AAW4XYS6_9BURK</name>
<accession>A0AAW4XYS6</accession>
<proteinExistence type="predicted"/>
<dbReference type="Proteomes" id="UP001199260">
    <property type="component" value="Unassembled WGS sequence"/>
</dbReference>
<evidence type="ECO:0000313" key="3">
    <source>
        <dbReference type="Proteomes" id="UP001199260"/>
    </source>
</evidence>
<organism evidence="2 3">
    <name type="scientific">Comamonas koreensis</name>
    <dbReference type="NCBI Taxonomy" id="160825"/>
    <lineage>
        <taxon>Bacteria</taxon>
        <taxon>Pseudomonadati</taxon>
        <taxon>Pseudomonadota</taxon>
        <taxon>Betaproteobacteria</taxon>
        <taxon>Burkholderiales</taxon>
        <taxon>Comamonadaceae</taxon>
        <taxon>Comamonas</taxon>
    </lineage>
</organism>
<reference evidence="2 3" key="1">
    <citation type="submission" date="2021-11" db="EMBL/GenBank/DDBJ databases">
        <title>Genome sequence.</title>
        <authorList>
            <person name="Sun Q."/>
        </authorList>
    </citation>
    <scope>NUCLEOTIDE SEQUENCE [LARGE SCALE GENOMIC DNA]</scope>
    <source>
        <strain evidence="2 3">KCTC 12005</strain>
    </source>
</reference>